<feature type="domain" description="2-isopropylmalate synthase/homocitrate synthase post-catalytic" evidence="2">
    <location>
        <begin position="1"/>
        <end position="46"/>
    </location>
</feature>
<dbReference type="InterPro" id="IPR054691">
    <property type="entry name" value="LeuA/HCS_post-cat"/>
</dbReference>
<dbReference type="Gene3D" id="1.10.238.260">
    <property type="match status" value="1"/>
</dbReference>
<organism evidence="3 4">
    <name type="scientific">Blyttiomyces helicus</name>
    <dbReference type="NCBI Taxonomy" id="388810"/>
    <lineage>
        <taxon>Eukaryota</taxon>
        <taxon>Fungi</taxon>
        <taxon>Fungi incertae sedis</taxon>
        <taxon>Chytridiomycota</taxon>
        <taxon>Chytridiomycota incertae sedis</taxon>
        <taxon>Chytridiomycetes</taxon>
        <taxon>Chytridiomycetes incertae sedis</taxon>
        <taxon>Blyttiomyces</taxon>
    </lineage>
</organism>
<dbReference type="EMBL" id="KZ998881">
    <property type="protein sequence ID" value="RKO85651.1"/>
    <property type="molecule type" value="Genomic_DNA"/>
</dbReference>
<proteinExistence type="predicted"/>
<accession>A0A4P9W0I6</accession>
<protein>
    <recommendedName>
        <fullName evidence="2">2-isopropylmalate synthase/homocitrate synthase post-catalytic domain-containing protein</fullName>
    </recommendedName>
</protein>
<keyword evidence="1" id="KW-0808">Transferase</keyword>
<name>A0A4P9W0I6_9FUNG</name>
<keyword evidence="4" id="KW-1185">Reference proteome</keyword>
<dbReference type="AlphaFoldDB" id="A0A4P9W0I6"/>
<dbReference type="GO" id="GO:0016740">
    <property type="term" value="F:transferase activity"/>
    <property type="evidence" value="ECO:0007669"/>
    <property type="project" value="UniProtKB-KW"/>
</dbReference>
<feature type="non-terminal residue" evidence="3">
    <location>
        <position position="1"/>
    </location>
</feature>
<reference evidence="4" key="1">
    <citation type="journal article" date="2018" name="Nat. Microbiol.">
        <title>Leveraging single-cell genomics to expand the fungal tree of life.</title>
        <authorList>
            <person name="Ahrendt S.R."/>
            <person name="Quandt C.A."/>
            <person name="Ciobanu D."/>
            <person name="Clum A."/>
            <person name="Salamov A."/>
            <person name="Andreopoulos B."/>
            <person name="Cheng J.F."/>
            <person name="Woyke T."/>
            <person name="Pelin A."/>
            <person name="Henrissat B."/>
            <person name="Reynolds N.K."/>
            <person name="Benny G.L."/>
            <person name="Smith M.E."/>
            <person name="James T.Y."/>
            <person name="Grigoriev I.V."/>
        </authorList>
    </citation>
    <scope>NUCLEOTIDE SEQUENCE [LARGE SCALE GENOMIC DNA]</scope>
</reference>
<dbReference type="Pfam" id="PF22617">
    <property type="entry name" value="HCS_D2"/>
    <property type="match status" value="1"/>
</dbReference>
<evidence type="ECO:0000259" key="2">
    <source>
        <dbReference type="Pfam" id="PF22617"/>
    </source>
</evidence>
<sequence>TRYVSIGHRLTGWNAVKNRVQQLDMALTEGETKAVTQKIKELADIRPLSIEEVDILL</sequence>
<evidence type="ECO:0000313" key="3">
    <source>
        <dbReference type="EMBL" id="RKO85651.1"/>
    </source>
</evidence>
<evidence type="ECO:0000313" key="4">
    <source>
        <dbReference type="Proteomes" id="UP000269721"/>
    </source>
</evidence>
<evidence type="ECO:0000256" key="1">
    <source>
        <dbReference type="ARBA" id="ARBA00022679"/>
    </source>
</evidence>
<gene>
    <name evidence="3" type="ORF">BDK51DRAFT_2305</name>
</gene>
<feature type="non-terminal residue" evidence="3">
    <location>
        <position position="57"/>
    </location>
</feature>
<dbReference type="Proteomes" id="UP000269721">
    <property type="component" value="Unassembled WGS sequence"/>
</dbReference>
<dbReference type="OrthoDB" id="2015253at2759"/>